<evidence type="ECO:0000256" key="1">
    <source>
        <dbReference type="SAM" id="Phobius"/>
    </source>
</evidence>
<organism evidence="2 3">
    <name type="scientific">Haloarcula vallismortis ATCC 29715</name>
    <dbReference type="NCBI Taxonomy" id="662477"/>
    <lineage>
        <taxon>Archaea</taxon>
        <taxon>Methanobacteriati</taxon>
        <taxon>Methanobacteriota</taxon>
        <taxon>Stenosarchaea group</taxon>
        <taxon>Halobacteria</taxon>
        <taxon>Halobacteriales</taxon>
        <taxon>Haloarculaceae</taxon>
        <taxon>Haloarcula</taxon>
    </lineage>
</organism>
<evidence type="ECO:0000313" key="3">
    <source>
        <dbReference type="Proteomes" id="UP000011534"/>
    </source>
</evidence>
<dbReference type="Proteomes" id="UP000011534">
    <property type="component" value="Unassembled WGS sequence"/>
</dbReference>
<protein>
    <submittedName>
        <fullName evidence="2">Uncharacterized protein</fullName>
    </submittedName>
</protein>
<keyword evidence="3" id="KW-1185">Reference proteome</keyword>
<dbReference type="AlphaFoldDB" id="M0JPP4"/>
<accession>M0JPP4</accession>
<keyword evidence="1" id="KW-1133">Transmembrane helix</keyword>
<gene>
    <name evidence="2" type="ORF">C437_04785</name>
</gene>
<dbReference type="EMBL" id="AOLQ01000014">
    <property type="protein sequence ID" value="EMA09944.1"/>
    <property type="molecule type" value="Genomic_DNA"/>
</dbReference>
<proteinExistence type="predicted"/>
<feature type="transmembrane region" description="Helical" evidence="1">
    <location>
        <begin position="80"/>
        <end position="100"/>
    </location>
</feature>
<keyword evidence="1" id="KW-0472">Membrane</keyword>
<reference evidence="2 3" key="1">
    <citation type="journal article" date="2014" name="PLoS Genet.">
        <title>Phylogenetically driven sequencing of extremely halophilic archaea reveals strategies for static and dynamic osmo-response.</title>
        <authorList>
            <person name="Becker E.A."/>
            <person name="Seitzer P.M."/>
            <person name="Tritt A."/>
            <person name="Larsen D."/>
            <person name="Krusor M."/>
            <person name="Yao A.I."/>
            <person name="Wu D."/>
            <person name="Madern D."/>
            <person name="Eisen J.A."/>
            <person name="Darling A.E."/>
            <person name="Facciotti M.T."/>
        </authorList>
    </citation>
    <scope>NUCLEOTIDE SEQUENCE [LARGE SCALE GENOMIC DNA]</scope>
    <source>
        <strain evidence="2 3">ATCC 29715</strain>
    </source>
</reference>
<comment type="caution">
    <text evidence="2">The sequence shown here is derived from an EMBL/GenBank/DDBJ whole genome shotgun (WGS) entry which is preliminary data.</text>
</comment>
<name>M0JPP4_HALVA</name>
<dbReference type="RefSeq" id="WP_004515756.1">
    <property type="nucleotide sequence ID" value="NZ_AOLQ01000014.1"/>
</dbReference>
<keyword evidence="1" id="KW-0812">Transmembrane</keyword>
<sequence length="119" mass="13575">MVDKSDVKQLVRRFIGDRGSDRRRLFWALTELVETGARLTAMALAAFGAVEVVEAGSYLIDLAARDGFAVSQELLTEIVLIWTAFWMMLGSLWFFLILVNRFPVRKRRYRRVEGGSSSE</sequence>
<evidence type="ECO:0000313" key="2">
    <source>
        <dbReference type="EMBL" id="EMA09944.1"/>
    </source>
</evidence>